<dbReference type="PANTHER" id="PTHR43731:SF14">
    <property type="entry name" value="PRESENILIN-ASSOCIATED RHOMBOID-LIKE PROTEIN, MITOCHONDRIAL"/>
    <property type="match status" value="1"/>
</dbReference>
<evidence type="ECO:0000256" key="1">
    <source>
        <dbReference type="ARBA" id="ARBA00004141"/>
    </source>
</evidence>
<evidence type="ECO:0000256" key="2">
    <source>
        <dbReference type="ARBA" id="ARBA00009045"/>
    </source>
</evidence>
<keyword evidence="3 7" id="KW-0812">Transmembrane</keyword>
<dbReference type="Proteomes" id="UP001595807">
    <property type="component" value="Unassembled WGS sequence"/>
</dbReference>
<evidence type="ECO:0000313" key="10">
    <source>
        <dbReference type="Proteomes" id="UP001595807"/>
    </source>
</evidence>
<name>A0ABV8CU51_9STRE</name>
<feature type="transmembrane region" description="Helical" evidence="7">
    <location>
        <begin position="122"/>
        <end position="143"/>
    </location>
</feature>
<dbReference type="InterPro" id="IPR050925">
    <property type="entry name" value="Rhomboid_protease_S54"/>
</dbReference>
<evidence type="ECO:0000256" key="6">
    <source>
        <dbReference type="ARBA" id="ARBA00023136"/>
    </source>
</evidence>
<dbReference type="PANTHER" id="PTHR43731">
    <property type="entry name" value="RHOMBOID PROTEASE"/>
    <property type="match status" value="1"/>
</dbReference>
<evidence type="ECO:0000256" key="4">
    <source>
        <dbReference type="ARBA" id="ARBA00022801"/>
    </source>
</evidence>
<feature type="transmembrane region" description="Helical" evidence="7">
    <location>
        <begin position="97"/>
        <end position="116"/>
    </location>
</feature>
<feature type="transmembrane region" description="Helical" evidence="7">
    <location>
        <begin position="173"/>
        <end position="194"/>
    </location>
</feature>
<feature type="domain" description="Peptidase S54 rhomboid" evidence="8">
    <location>
        <begin position="56"/>
        <end position="190"/>
    </location>
</feature>
<keyword evidence="5 7" id="KW-1133">Transmembrane helix</keyword>
<keyword evidence="6 7" id="KW-0472">Membrane</keyword>
<comment type="subcellular location">
    <subcellularLocation>
        <location evidence="1">Membrane</location>
        <topology evidence="1">Multi-pass membrane protein</topology>
    </subcellularLocation>
</comment>
<protein>
    <submittedName>
        <fullName evidence="9">Rhomboid family intramembrane serine protease</fullName>
        <ecNumber evidence="9">3.4.21.-</ecNumber>
    </submittedName>
</protein>
<feature type="transmembrane region" description="Helical" evidence="7">
    <location>
        <begin position="12"/>
        <end position="30"/>
    </location>
</feature>
<sequence length="226" mass="24854">MMKNDFRRYPATWGILIVTALVFVGMFLIFQGQMTTSWAVYLSGGMLGEAVKLDPTQLWRLVSPIFVHIGFEHILMNGISIYFAGRMAEQIFGWRRFLVLYLLAGVFGNALTLFFTPDVVSAGASTSIFGLFAAIAILGYFGHNRYLQEAGRTFTVLIVLNLMTNIFSPNVSLVGHLGGALGGAILALAIPSRVEPNLFTKQKRGLAWLAYLAVIVVMVGVPIWLT</sequence>
<evidence type="ECO:0000259" key="8">
    <source>
        <dbReference type="Pfam" id="PF01694"/>
    </source>
</evidence>
<dbReference type="GO" id="GO:0008233">
    <property type="term" value="F:peptidase activity"/>
    <property type="evidence" value="ECO:0007669"/>
    <property type="project" value="UniProtKB-KW"/>
</dbReference>
<gene>
    <name evidence="9" type="ORF">ACFORF_01645</name>
</gene>
<comment type="caution">
    <text evidence="9">The sequence shown here is derived from an EMBL/GenBank/DDBJ whole genome shotgun (WGS) entry which is preliminary data.</text>
</comment>
<comment type="similarity">
    <text evidence="2">Belongs to the peptidase S54 family.</text>
</comment>
<evidence type="ECO:0000256" key="7">
    <source>
        <dbReference type="SAM" id="Phobius"/>
    </source>
</evidence>
<dbReference type="RefSeq" id="WP_380424764.1">
    <property type="nucleotide sequence ID" value="NZ_JBHRZV010000006.1"/>
</dbReference>
<feature type="transmembrane region" description="Helical" evidence="7">
    <location>
        <begin position="206"/>
        <end position="225"/>
    </location>
</feature>
<evidence type="ECO:0000256" key="3">
    <source>
        <dbReference type="ARBA" id="ARBA00022692"/>
    </source>
</evidence>
<accession>A0ABV8CU51</accession>
<dbReference type="Gene3D" id="1.20.1540.10">
    <property type="entry name" value="Rhomboid-like"/>
    <property type="match status" value="1"/>
</dbReference>
<reference evidence="10" key="1">
    <citation type="journal article" date="2019" name="Int. J. Syst. Evol. Microbiol.">
        <title>The Global Catalogue of Microorganisms (GCM) 10K type strain sequencing project: providing services to taxonomists for standard genome sequencing and annotation.</title>
        <authorList>
            <consortium name="The Broad Institute Genomics Platform"/>
            <consortium name="The Broad Institute Genome Sequencing Center for Infectious Disease"/>
            <person name="Wu L."/>
            <person name="Ma J."/>
        </authorList>
    </citation>
    <scope>NUCLEOTIDE SEQUENCE [LARGE SCALE GENOMIC DNA]</scope>
    <source>
        <strain evidence="10">CCUG 67170</strain>
    </source>
</reference>
<dbReference type="SUPFAM" id="SSF144091">
    <property type="entry name" value="Rhomboid-like"/>
    <property type="match status" value="1"/>
</dbReference>
<dbReference type="EMBL" id="JBHRZV010000006">
    <property type="protein sequence ID" value="MFC3927338.1"/>
    <property type="molecule type" value="Genomic_DNA"/>
</dbReference>
<dbReference type="EC" id="3.4.21.-" evidence="9"/>
<dbReference type="InterPro" id="IPR035952">
    <property type="entry name" value="Rhomboid-like_sf"/>
</dbReference>
<keyword evidence="9" id="KW-0645">Protease</keyword>
<dbReference type="GO" id="GO:0006508">
    <property type="term" value="P:proteolysis"/>
    <property type="evidence" value="ECO:0007669"/>
    <property type="project" value="UniProtKB-KW"/>
</dbReference>
<keyword evidence="4 9" id="KW-0378">Hydrolase</keyword>
<dbReference type="InterPro" id="IPR022764">
    <property type="entry name" value="Peptidase_S54_rhomboid_dom"/>
</dbReference>
<proteinExistence type="inferred from homology"/>
<feature type="transmembrane region" description="Helical" evidence="7">
    <location>
        <begin position="65"/>
        <end position="85"/>
    </location>
</feature>
<organism evidence="9 10">
    <name type="scientific">Streptococcus caprae</name>
    <dbReference type="NCBI Taxonomy" id="1640501"/>
    <lineage>
        <taxon>Bacteria</taxon>
        <taxon>Bacillati</taxon>
        <taxon>Bacillota</taxon>
        <taxon>Bacilli</taxon>
        <taxon>Lactobacillales</taxon>
        <taxon>Streptococcaceae</taxon>
        <taxon>Streptococcus</taxon>
    </lineage>
</organism>
<keyword evidence="10" id="KW-1185">Reference proteome</keyword>
<dbReference type="Pfam" id="PF01694">
    <property type="entry name" value="Rhomboid"/>
    <property type="match status" value="1"/>
</dbReference>
<evidence type="ECO:0000256" key="5">
    <source>
        <dbReference type="ARBA" id="ARBA00022989"/>
    </source>
</evidence>
<evidence type="ECO:0000313" key="9">
    <source>
        <dbReference type="EMBL" id="MFC3927338.1"/>
    </source>
</evidence>